<dbReference type="GO" id="GO:0006537">
    <property type="term" value="P:glutamate biosynthetic process"/>
    <property type="evidence" value="ECO:0007669"/>
    <property type="project" value="UniProtKB-KW"/>
</dbReference>
<dbReference type="SUPFAM" id="SSF56235">
    <property type="entry name" value="N-terminal nucleophile aminohydrolases (Ntn hydrolases)"/>
    <property type="match status" value="1"/>
</dbReference>
<keyword evidence="11" id="KW-0411">Iron-sulfur</keyword>
<evidence type="ECO:0000256" key="2">
    <source>
        <dbReference type="ARBA" id="ARBA00001927"/>
    </source>
</evidence>
<keyword evidence="5" id="KW-0285">Flavoprotein</keyword>
<dbReference type="InterPro" id="IPR029055">
    <property type="entry name" value="Ntn_hydrolases_N"/>
</dbReference>
<dbReference type="STRING" id="46835.A0A504YDI9"/>
<evidence type="ECO:0000256" key="1">
    <source>
        <dbReference type="ARBA" id="ARBA00001917"/>
    </source>
</evidence>
<dbReference type="EC" id="1.4.7.1" evidence="15"/>
<evidence type="ECO:0000256" key="7">
    <source>
        <dbReference type="ARBA" id="ARBA00022723"/>
    </source>
</evidence>
<protein>
    <recommendedName>
        <fullName evidence="15">glutamate synthase (ferredoxin)</fullName>
        <ecNumber evidence="15">1.4.7.1</ecNumber>
    </recommendedName>
</protein>
<evidence type="ECO:0000256" key="5">
    <source>
        <dbReference type="ARBA" id="ARBA00022630"/>
    </source>
</evidence>
<evidence type="ECO:0000256" key="8">
    <source>
        <dbReference type="ARBA" id="ARBA00022962"/>
    </source>
</evidence>
<evidence type="ECO:0000256" key="10">
    <source>
        <dbReference type="ARBA" id="ARBA00023004"/>
    </source>
</evidence>
<accession>A0A504YDI9</accession>
<dbReference type="Pfam" id="PF04898">
    <property type="entry name" value="Glu_syn_central"/>
    <property type="match status" value="1"/>
</dbReference>
<organism evidence="17 18">
    <name type="scientific">Fasciola gigantica</name>
    <name type="common">Giant liver fluke</name>
    <dbReference type="NCBI Taxonomy" id="46835"/>
    <lineage>
        <taxon>Eukaryota</taxon>
        <taxon>Metazoa</taxon>
        <taxon>Spiralia</taxon>
        <taxon>Lophotrochozoa</taxon>
        <taxon>Platyhelminthes</taxon>
        <taxon>Trematoda</taxon>
        <taxon>Digenea</taxon>
        <taxon>Plagiorchiida</taxon>
        <taxon>Echinostomata</taxon>
        <taxon>Echinostomatoidea</taxon>
        <taxon>Fasciolidae</taxon>
        <taxon>Fasciola</taxon>
    </lineage>
</organism>
<evidence type="ECO:0000259" key="16">
    <source>
        <dbReference type="PROSITE" id="PS51278"/>
    </source>
</evidence>
<dbReference type="GO" id="GO:0046872">
    <property type="term" value="F:metal ion binding"/>
    <property type="evidence" value="ECO:0007669"/>
    <property type="project" value="UniProtKB-KW"/>
</dbReference>
<evidence type="ECO:0000256" key="11">
    <source>
        <dbReference type="ARBA" id="ARBA00023014"/>
    </source>
</evidence>
<dbReference type="PROSITE" id="PS51278">
    <property type="entry name" value="GATASE_TYPE_2"/>
    <property type="match status" value="1"/>
</dbReference>
<evidence type="ECO:0000256" key="14">
    <source>
        <dbReference type="ARBA" id="ARBA00037928"/>
    </source>
</evidence>
<evidence type="ECO:0000313" key="18">
    <source>
        <dbReference type="Proteomes" id="UP000316759"/>
    </source>
</evidence>
<comment type="cofactor">
    <cofactor evidence="1">
        <name>FMN</name>
        <dbReference type="ChEBI" id="CHEBI:58210"/>
    </cofactor>
</comment>
<gene>
    <name evidence="17" type="ORF">FGIG_09493</name>
</gene>
<name>A0A504YDI9_FASGI</name>
<dbReference type="InterPro" id="IPR013785">
    <property type="entry name" value="Aldolase_TIM"/>
</dbReference>
<keyword evidence="13" id="KW-0003">3Fe-4S</keyword>
<evidence type="ECO:0000256" key="13">
    <source>
        <dbReference type="ARBA" id="ARBA00023291"/>
    </source>
</evidence>
<dbReference type="OrthoDB" id="4327079at2759"/>
<keyword evidence="4" id="KW-0028">Amino-acid biosynthesis</keyword>
<dbReference type="GO" id="GO:0051538">
    <property type="term" value="F:3 iron, 4 sulfur cluster binding"/>
    <property type="evidence" value="ECO:0007669"/>
    <property type="project" value="UniProtKB-KW"/>
</dbReference>
<comment type="caution">
    <text evidence="17">The sequence shown here is derived from an EMBL/GenBank/DDBJ whole genome shotgun (WGS) entry which is preliminary data.</text>
</comment>
<dbReference type="Pfam" id="PF01645">
    <property type="entry name" value="Glu_synthase"/>
    <property type="match status" value="1"/>
</dbReference>
<evidence type="ECO:0000256" key="12">
    <source>
        <dbReference type="ARBA" id="ARBA00023164"/>
    </source>
</evidence>
<dbReference type="AlphaFoldDB" id="A0A504YDI9"/>
<dbReference type="PANTHER" id="PTHR11938">
    <property type="entry name" value="FAD NADPH DEHYDROGENASE/OXIDOREDUCTASE"/>
    <property type="match status" value="1"/>
</dbReference>
<dbReference type="Proteomes" id="UP000316759">
    <property type="component" value="Unassembled WGS sequence"/>
</dbReference>
<keyword evidence="12" id="KW-0314">Glutamate biosynthesis</keyword>
<keyword evidence="10" id="KW-0408">Iron</keyword>
<dbReference type="FunFam" id="3.20.20.70:FF:000031">
    <property type="entry name" value="Glutamate synthase 1 [NADH]"/>
    <property type="match status" value="1"/>
</dbReference>
<keyword evidence="9" id="KW-0560">Oxidoreductase</keyword>
<sequence>MLERMDHRGACACDENTGDGAGVMTSIPYELYSRFARSRLQLELICGIADTPLHQNSSNHILFWRMADVKPDVIGHVAKSREPAIVQGMFTTKQLWSYYADLQDPDYATHFAMVHNRFSTNTLPTWGRAHPQRMIAHNGEINTLSGNVNYSRARESLMESRLFPTELLRDKLLPIIEAEMSDSGSLDNMLEFLYHCGNYSLPEVVIMLIPEAWHNLDPTKGDMPQAKWDFFRWAACSFEPWDGPALVVFCDGRYIGAVLDRNGLRPARFCATSDDMVYLASEVGVVDVPDDVRIVQKGRLKAGRLVIVDTQVGALLDDEMLKHKIATTHPYGEWLTRGSITLDKLHRLAGDFKDHVITTNKNTIPELVSVLKDPRMPMFGYNAENISMLLLPMLKSSKEALGSMGNDTPLACLSEENPLVFDYFQQLFAQVTNPPIDPFRERVVMTLTCPIGPQKNILIPSPLQTHRLWITHPIMTLADCNLLRSLDGTLADRCTQTSEVLTWCSHVIDATFSASHARRLLPRLARIPTGHSITKAMSNDRAAGPDRIPIPILLALGAVHQHLLRKKLRMQVGLIVETGEAKEVHHFCTLVGFGADAICPYLVFESIASLVSEGLLPSLGDTISEVERNYVTAVQTGFYKVMAKMGISTLHSYKGAQIFEAVGLAESVMDMCFRGAASRIGGADFEVLARETIARHMLAYPESTTLSAEVNDFSHNPGFYHWRSGGEHHINNPETVSKLQAASRTNSRKAYEAYAKLADQSARHCTLRGLFDFNYAENPIPLNEVEPAADIVRRFATEVKKIGPNNRESYLQLVKLKVAGSSWYSQMKLT</sequence>
<dbReference type="GO" id="GO:0019676">
    <property type="term" value="P:ammonia assimilation cycle"/>
    <property type="evidence" value="ECO:0007669"/>
    <property type="project" value="TreeGrafter"/>
</dbReference>
<evidence type="ECO:0000256" key="6">
    <source>
        <dbReference type="ARBA" id="ARBA00022643"/>
    </source>
</evidence>
<dbReference type="Gene3D" id="3.20.20.70">
    <property type="entry name" value="Aldolase class I"/>
    <property type="match status" value="2"/>
</dbReference>
<evidence type="ECO:0000313" key="17">
    <source>
        <dbReference type="EMBL" id="TPP56698.1"/>
    </source>
</evidence>
<dbReference type="PANTHER" id="PTHR11938:SF133">
    <property type="entry name" value="GLUTAMATE SYNTHASE (NADH)"/>
    <property type="match status" value="1"/>
</dbReference>
<evidence type="ECO:0000256" key="3">
    <source>
        <dbReference type="ARBA" id="ARBA00009716"/>
    </source>
</evidence>
<dbReference type="SUPFAM" id="SSF51395">
    <property type="entry name" value="FMN-linked oxidoreductases"/>
    <property type="match status" value="1"/>
</dbReference>
<dbReference type="Pfam" id="PF00310">
    <property type="entry name" value="GATase_2"/>
    <property type="match status" value="2"/>
</dbReference>
<dbReference type="InterPro" id="IPR050711">
    <property type="entry name" value="ET-N_metabolism_enzyme"/>
</dbReference>
<comment type="similarity">
    <text evidence="3">Belongs to the glutamate synthase family.</text>
</comment>
<keyword evidence="18" id="KW-1185">Reference proteome</keyword>
<proteinExistence type="inferred from homology"/>
<dbReference type="GO" id="GO:0016041">
    <property type="term" value="F:glutamate synthase (ferredoxin) activity"/>
    <property type="evidence" value="ECO:0007669"/>
    <property type="project" value="UniProtKB-EC"/>
</dbReference>
<keyword evidence="8" id="KW-0315">Glutamine amidotransferase</keyword>
<dbReference type="Gene3D" id="3.60.20.10">
    <property type="entry name" value="Glutamine Phosphoribosylpyrophosphate, subunit 1, domain 1"/>
    <property type="match status" value="2"/>
</dbReference>
<dbReference type="InterPro" id="IPR002932">
    <property type="entry name" value="Glu_synthdom"/>
</dbReference>
<comment type="cofactor">
    <cofactor evidence="2">
        <name>[3Fe-4S] cluster</name>
        <dbReference type="ChEBI" id="CHEBI:21137"/>
    </cofactor>
</comment>
<dbReference type="GO" id="GO:0016040">
    <property type="term" value="F:glutamate synthase (NADH) activity"/>
    <property type="evidence" value="ECO:0007669"/>
    <property type="project" value="TreeGrafter"/>
</dbReference>
<evidence type="ECO:0000256" key="9">
    <source>
        <dbReference type="ARBA" id="ARBA00023002"/>
    </source>
</evidence>
<dbReference type="EMBL" id="SUNJ01014186">
    <property type="protein sequence ID" value="TPP56698.1"/>
    <property type="molecule type" value="Genomic_DNA"/>
</dbReference>
<evidence type="ECO:0000256" key="15">
    <source>
        <dbReference type="ARBA" id="ARBA00039085"/>
    </source>
</evidence>
<keyword evidence="7" id="KW-0479">Metal-binding</keyword>
<dbReference type="InterPro" id="IPR006982">
    <property type="entry name" value="Glu_synth_centr_N"/>
</dbReference>
<dbReference type="InterPro" id="IPR017932">
    <property type="entry name" value="GATase_2_dom"/>
</dbReference>
<feature type="domain" description="Glutamine amidotransferase type-2" evidence="16">
    <location>
        <begin position="1"/>
        <end position="311"/>
    </location>
</feature>
<keyword evidence="6" id="KW-0288">FMN</keyword>
<evidence type="ECO:0000256" key="4">
    <source>
        <dbReference type="ARBA" id="ARBA00022605"/>
    </source>
</evidence>
<comment type="pathway">
    <text evidence="14">Amino-acid biosynthesis; L-glutamate biosynthesis via GLT pathway; L-glutamate from 2-oxoglutarate and L-glutamine (ferredoxin route): step 1/1.</text>
</comment>
<reference evidence="17 18" key="1">
    <citation type="submission" date="2019-04" db="EMBL/GenBank/DDBJ databases">
        <title>Annotation for the trematode Fasciola gigantica.</title>
        <authorList>
            <person name="Choi Y.-J."/>
        </authorList>
    </citation>
    <scope>NUCLEOTIDE SEQUENCE [LARGE SCALE GENOMIC DNA]</scope>
    <source>
        <strain evidence="17">Uganda_cow_1</strain>
    </source>
</reference>